<dbReference type="InterPro" id="IPR050123">
    <property type="entry name" value="Prok_molybdopt-oxidoreductase"/>
</dbReference>
<organism evidence="7">
    <name type="scientific">marine sediment metagenome</name>
    <dbReference type="NCBI Taxonomy" id="412755"/>
    <lineage>
        <taxon>unclassified sequences</taxon>
        <taxon>metagenomes</taxon>
        <taxon>ecological metagenomes</taxon>
    </lineage>
</organism>
<dbReference type="InterPro" id="IPR006656">
    <property type="entry name" value="Mopterin_OxRdtase"/>
</dbReference>
<gene>
    <name evidence="7" type="ORF">S01H4_64404</name>
</gene>
<evidence type="ECO:0000313" key="7">
    <source>
        <dbReference type="EMBL" id="GAH10126.1"/>
    </source>
</evidence>
<keyword evidence="1" id="KW-0004">4Fe-4S</keyword>
<dbReference type="EMBL" id="BART01039044">
    <property type="protein sequence ID" value="GAH10126.1"/>
    <property type="molecule type" value="Genomic_DNA"/>
</dbReference>
<dbReference type="PANTHER" id="PTHR43105">
    <property type="entry name" value="RESPIRATORY NITRATE REDUCTASE"/>
    <property type="match status" value="1"/>
</dbReference>
<keyword evidence="3" id="KW-0408">Iron</keyword>
<dbReference type="GO" id="GO:0022904">
    <property type="term" value="P:respiratory electron transport chain"/>
    <property type="evidence" value="ECO:0007669"/>
    <property type="project" value="TreeGrafter"/>
</dbReference>
<dbReference type="Gene3D" id="2.20.25.90">
    <property type="entry name" value="ADC-like domains"/>
    <property type="match status" value="1"/>
</dbReference>
<evidence type="ECO:0000256" key="3">
    <source>
        <dbReference type="ARBA" id="ARBA00023004"/>
    </source>
</evidence>
<evidence type="ECO:0000259" key="6">
    <source>
        <dbReference type="Pfam" id="PF04879"/>
    </source>
</evidence>
<feature type="domain" description="4Fe-4S Mo/W bis-MGD-type" evidence="6">
    <location>
        <begin position="4"/>
        <end position="32"/>
    </location>
</feature>
<dbReference type="GO" id="GO:0046872">
    <property type="term" value="F:metal ion binding"/>
    <property type="evidence" value="ECO:0007669"/>
    <property type="project" value="UniProtKB-KW"/>
</dbReference>
<dbReference type="GO" id="GO:0003954">
    <property type="term" value="F:NADH dehydrogenase activity"/>
    <property type="evidence" value="ECO:0007669"/>
    <property type="project" value="TreeGrafter"/>
</dbReference>
<reference evidence="7" key="1">
    <citation type="journal article" date="2014" name="Front. Microbiol.">
        <title>High frequency of phylogenetically diverse reductive dehalogenase-homologous genes in deep subseafloor sedimentary metagenomes.</title>
        <authorList>
            <person name="Kawai M."/>
            <person name="Futagami T."/>
            <person name="Toyoda A."/>
            <person name="Takaki Y."/>
            <person name="Nishi S."/>
            <person name="Hori S."/>
            <person name="Arai W."/>
            <person name="Tsubouchi T."/>
            <person name="Morono Y."/>
            <person name="Uchiyama I."/>
            <person name="Ito T."/>
            <person name="Fujiyama A."/>
            <person name="Inagaki F."/>
            <person name="Takami H."/>
        </authorList>
    </citation>
    <scope>NUCLEOTIDE SEQUENCE</scope>
    <source>
        <strain evidence="7">Expedition CK06-06</strain>
    </source>
</reference>
<protein>
    <submittedName>
        <fullName evidence="7">Uncharacterized protein</fullName>
    </submittedName>
</protein>
<sequence>MGIRNERVIGVSGNREGTVNKASLCVKGRFGIPEFVHHPERLTTPLVRRNGELTEATWDEALDLVASKLANYSQDKV</sequence>
<comment type="caution">
    <text evidence="7">The sequence shown here is derived from an EMBL/GenBank/DDBJ whole genome shotgun (WGS) entry which is preliminary data.</text>
</comment>
<dbReference type="PANTHER" id="PTHR43105:SF10">
    <property type="entry name" value="NADH-QUINONE OXIDOREDUCTASE SUBUNIT G"/>
    <property type="match status" value="1"/>
</dbReference>
<dbReference type="Gene3D" id="3.40.50.740">
    <property type="match status" value="1"/>
</dbReference>
<dbReference type="AlphaFoldDB" id="X1CNX1"/>
<evidence type="ECO:0000256" key="2">
    <source>
        <dbReference type="ARBA" id="ARBA00022723"/>
    </source>
</evidence>
<keyword evidence="4" id="KW-0411">Iron-sulfur</keyword>
<keyword evidence="2" id="KW-0479">Metal-binding</keyword>
<dbReference type="GO" id="GO:0051539">
    <property type="term" value="F:4 iron, 4 sulfur cluster binding"/>
    <property type="evidence" value="ECO:0007669"/>
    <property type="project" value="UniProtKB-KW"/>
</dbReference>
<proteinExistence type="predicted"/>
<accession>X1CNX1</accession>
<dbReference type="GO" id="GO:0016020">
    <property type="term" value="C:membrane"/>
    <property type="evidence" value="ECO:0007669"/>
    <property type="project" value="TreeGrafter"/>
</dbReference>
<dbReference type="InterPro" id="IPR006963">
    <property type="entry name" value="Mopterin_OxRdtase_4Fe-4S_dom"/>
</dbReference>
<dbReference type="Pfam" id="PF00384">
    <property type="entry name" value="Molybdopterin"/>
    <property type="match status" value="1"/>
</dbReference>
<evidence type="ECO:0000259" key="5">
    <source>
        <dbReference type="Pfam" id="PF00384"/>
    </source>
</evidence>
<evidence type="ECO:0000256" key="1">
    <source>
        <dbReference type="ARBA" id="ARBA00022485"/>
    </source>
</evidence>
<feature type="non-terminal residue" evidence="7">
    <location>
        <position position="77"/>
    </location>
</feature>
<feature type="domain" description="Molybdopterin oxidoreductase" evidence="5">
    <location>
        <begin position="41"/>
        <end position="73"/>
    </location>
</feature>
<dbReference type="Pfam" id="PF04879">
    <property type="entry name" value="Molybdop_Fe4S4"/>
    <property type="match status" value="1"/>
</dbReference>
<name>X1CNX1_9ZZZZ</name>
<evidence type="ECO:0000256" key="4">
    <source>
        <dbReference type="ARBA" id="ARBA00023014"/>
    </source>
</evidence>
<dbReference type="SUPFAM" id="SSF53706">
    <property type="entry name" value="Formate dehydrogenase/DMSO reductase, domains 1-3"/>
    <property type="match status" value="1"/>
</dbReference>